<organism evidence="1 2">
    <name type="scientific">Chaetomidium leptoderma</name>
    <dbReference type="NCBI Taxonomy" id="669021"/>
    <lineage>
        <taxon>Eukaryota</taxon>
        <taxon>Fungi</taxon>
        <taxon>Dikarya</taxon>
        <taxon>Ascomycota</taxon>
        <taxon>Pezizomycotina</taxon>
        <taxon>Sordariomycetes</taxon>
        <taxon>Sordariomycetidae</taxon>
        <taxon>Sordariales</taxon>
        <taxon>Chaetomiaceae</taxon>
        <taxon>Chaetomidium</taxon>
    </lineage>
</organism>
<reference evidence="1" key="1">
    <citation type="journal article" date="2023" name="Mol. Phylogenet. Evol.">
        <title>Genome-scale phylogeny and comparative genomics of the fungal order Sordariales.</title>
        <authorList>
            <person name="Hensen N."/>
            <person name="Bonometti L."/>
            <person name="Westerberg I."/>
            <person name="Brannstrom I.O."/>
            <person name="Guillou S."/>
            <person name="Cros-Aarteil S."/>
            <person name="Calhoun S."/>
            <person name="Haridas S."/>
            <person name="Kuo A."/>
            <person name="Mondo S."/>
            <person name="Pangilinan J."/>
            <person name="Riley R."/>
            <person name="LaButti K."/>
            <person name="Andreopoulos B."/>
            <person name="Lipzen A."/>
            <person name="Chen C."/>
            <person name="Yan M."/>
            <person name="Daum C."/>
            <person name="Ng V."/>
            <person name="Clum A."/>
            <person name="Steindorff A."/>
            <person name="Ohm R.A."/>
            <person name="Martin F."/>
            <person name="Silar P."/>
            <person name="Natvig D.O."/>
            <person name="Lalanne C."/>
            <person name="Gautier V."/>
            <person name="Ament-Velasquez S.L."/>
            <person name="Kruys A."/>
            <person name="Hutchinson M.I."/>
            <person name="Powell A.J."/>
            <person name="Barry K."/>
            <person name="Miller A.N."/>
            <person name="Grigoriev I.V."/>
            <person name="Debuchy R."/>
            <person name="Gladieux P."/>
            <person name="Hiltunen Thoren M."/>
            <person name="Johannesson H."/>
        </authorList>
    </citation>
    <scope>NUCLEOTIDE SEQUENCE</scope>
    <source>
        <strain evidence="1">CBS 538.74</strain>
    </source>
</reference>
<keyword evidence="2" id="KW-1185">Reference proteome</keyword>
<name>A0AAN6VL61_9PEZI</name>
<reference evidence="1" key="2">
    <citation type="submission" date="2023-05" db="EMBL/GenBank/DDBJ databases">
        <authorList>
            <consortium name="Lawrence Berkeley National Laboratory"/>
            <person name="Steindorff A."/>
            <person name="Hensen N."/>
            <person name="Bonometti L."/>
            <person name="Westerberg I."/>
            <person name="Brannstrom I.O."/>
            <person name="Guillou S."/>
            <person name="Cros-Aarteil S."/>
            <person name="Calhoun S."/>
            <person name="Haridas S."/>
            <person name="Kuo A."/>
            <person name="Mondo S."/>
            <person name="Pangilinan J."/>
            <person name="Riley R."/>
            <person name="Labutti K."/>
            <person name="Andreopoulos B."/>
            <person name="Lipzen A."/>
            <person name="Chen C."/>
            <person name="Yanf M."/>
            <person name="Daum C."/>
            <person name="Ng V."/>
            <person name="Clum A."/>
            <person name="Ohm R."/>
            <person name="Martin F."/>
            <person name="Silar P."/>
            <person name="Natvig D."/>
            <person name="Lalanne C."/>
            <person name="Gautier V."/>
            <person name="Ament-Velasquez S.L."/>
            <person name="Kruys A."/>
            <person name="Hutchinson M.I."/>
            <person name="Powell A.J."/>
            <person name="Barry K."/>
            <person name="Miller A.N."/>
            <person name="Grigoriev I.V."/>
            <person name="Debuchy R."/>
            <person name="Gladieux P."/>
            <person name="Thoren M.H."/>
            <person name="Johannesson H."/>
        </authorList>
    </citation>
    <scope>NUCLEOTIDE SEQUENCE</scope>
    <source>
        <strain evidence="1">CBS 538.74</strain>
    </source>
</reference>
<dbReference type="EMBL" id="MU856946">
    <property type="protein sequence ID" value="KAK4153252.1"/>
    <property type="molecule type" value="Genomic_DNA"/>
</dbReference>
<dbReference type="PANTHER" id="PTHR38886">
    <property type="entry name" value="SESA DOMAIN-CONTAINING PROTEIN"/>
    <property type="match status" value="1"/>
</dbReference>
<dbReference type="PANTHER" id="PTHR38886:SF1">
    <property type="entry name" value="NACHT-NTPASE AND P-LOOP NTPASES N-TERMINAL DOMAIN-CONTAINING PROTEIN"/>
    <property type="match status" value="1"/>
</dbReference>
<dbReference type="Proteomes" id="UP001302745">
    <property type="component" value="Unassembled WGS sequence"/>
</dbReference>
<evidence type="ECO:0000313" key="1">
    <source>
        <dbReference type="EMBL" id="KAK4153252.1"/>
    </source>
</evidence>
<evidence type="ECO:0000313" key="2">
    <source>
        <dbReference type="Proteomes" id="UP001302745"/>
    </source>
</evidence>
<protein>
    <submittedName>
        <fullName evidence="1">Uncharacterized protein</fullName>
    </submittedName>
</protein>
<proteinExistence type="predicted"/>
<comment type="caution">
    <text evidence="1">The sequence shown here is derived from an EMBL/GenBank/DDBJ whole genome shotgun (WGS) entry which is preliminary data.</text>
</comment>
<accession>A0AAN6VL61</accession>
<sequence>MEVGVTFGSLGDIIVVCQIAIQLGRAICDSQHGSAKAYQGLREELGMFVKILMQVVATYPQHEFTPYLAGLDTTAKSIVNECGTLIQEALDRWHKKYHQSLSPGGSGNPLKDAGKKMEWFLREQDRMKELQERLSRGTQRLTLLGSLAARKSARADNATMLARVDEVKRLVSQSHEVQVAMLHLSRDHSTQLYALGEKVEKQEETGSAVLSQAKGTFRIVLEVKEMVNQLCKTVADIQLLLSSRTITKSLDPTKNLPLIVEDALGNIMEIPLDLVHSWEVSTCTQPSSRDFKSVSHGRPGFRLSC</sequence>
<gene>
    <name evidence="1" type="ORF">C8A00DRAFT_15503</name>
</gene>
<dbReference type="AlphaFoldDB" id="A0AAN6VL61"/>